<organism evidence="1 2">
    <name type="scientific">Pseudoalteromonas porphyrae</name>
    <dbReference type="NCBI Taxonomy" id="187330"/>
    <lineage>
        <taxon>Bacteria</taxon>
        <taxon>Pseudomonadati</taxon>
        <taxon>Pseudomonadota</taxon>
        <taxon>Gammaproteobacteria</taxon>
        <taxon>Alteromonadales</taxon>
        <taxon>Pseudoalteromonadaceae</taxon>
        <taxon>Pseudoalteromonas</taxon>
    </lineage>
</organism>
<dbReference type="PATRIC" id="fig|187330.3.peg.2134"/>
<sequence>MDLINFRVGQKTISLKILDILLTERFEDNLTSLPNDNKSFIGVKDYMETPTPIFDLGLILNKQSTQASNQLLSNLFNEWEEKQYQWFNALENSINQNQIFNQSDDIQQSNFTKWYSNFKTENEDLQAIIERFKIPYERLYERSNMIIQLVKQGAIKQALQELSHERSNSFMQLIRLFESAKEQIILDYKPIIIFTTKDGRTPHIGLLVDKVEDNISYQKENIKPLDKLTDIGFDIDPQTKSMMCGLIKLEGKHSVLIDPSAIFRPAHLAQQHAEETEGYGLF</sequence>
<dbReference type="GO" id="GO:0007165">
    <property type="term" value="P:signal transduction"/>
    <property type="evidence" value="ECO:0007669"/>
    <property type="project" value="InterPro"/>
</dbReference>
<dbReference type="AlphaFoldDB" id="A0A0N1EM76"/>
<dbReference type="OrthoDB" id="9181673at2"/>
<name>A0A0N1EM76_9GAMM</name>
<dbReference type="GO" id="GO:0006935">
    <property type="term" value="P:chemotaxis"/>
    <property type="evidence" value="ECO:0007669"/>
    <property type="project" value="InterPro"/>
</dbReference>
<dbReference type="STRING" id="187330.AMS58_17695"/>
<accession>A0A0N1EM76</accession>
<evidence type="ECO:0000313" key="2">
    <source>
        <dbReference type="Proteomes" id="UP000037848"/>
    </source>
</evidence>
<comment type="caution">
    <text evidence="1">The sequence shown here is derived from an EMBL/GenBank/DDBJ whole genome shotgun (WGS) entry which is preliminary data.</text>
</comment>
<proteinExistence type="predicted"/>
<dbReference type="RefSeq" id="WP_054206357.1">
    <property type="nucleotide sequence ID" value="NZ_LHPH01000025.1"/>
</dbReference>
<gene>
    <name evidence="1" type="ORF">ADS77_17465</name>
</gene>
<dbReference type="EMBL" id="LHPH01000025">
    <property type="protein sequence ID" value="KPH58576.1"/>
    <property type="molecule type" value="Genomic_DNA"/>
</dbReference>
<protein>
    <submittedName>
        <fullName evidence="1">Chemotaxis protein</fullName>
    </submittedName>
</protein>
<evidence type="ECO:0000313" key="1">
    <source>
        <dbReference type="EMBL" id="KPH58576.1"/>
    </source>
</evidence>
<dbReference type="InterPro" id="IPR036061">
    <property type="entry name" value="CheW-like_dom_sf"/>
</dbReference>
<keyword evidence="2" id="KW-1185">Reference proteome</keyword>
<dbReference type="SUPFAM" id="SSF50341">
    <property type="entry name" value="CheW-like"/>
    <property type="match status" value="1"/>
</dbReference>
<reference evidence="1 2" key="1">
    <citation type="submission" date="2015-08" db="EMBL/GenBank/DDBJ databases">
        <title>Draft Genome Sequence of Pseudoalteromonas porphyrae UCD-SED14.</title>
        <authorList>
            <person name="Coil D.A."/>
            <person name="Jospin G."/>
            <person name="Lee R.D."/>
            <person name="Eisen J.A."/>
        </authorList>
    </citation>
    <scope>NUCLEOTIDE SEQUENCE [LARGE SCALE GENOMIC DNA]</scope>
    <source>
        <strain evidence="1 2">UCD-SED14</strain>
    </source>
</reference>
<dbReference type="Proteomes" id="UP000037848">
    <property type="component" value="Unassembled WGS sequence"/>
</dbReference>
<dbReference type="Gene3D" id="1.20.120.30">
    <property type="entry name" value="Aspartate receptor, ligand-binding domain"/>
    <property type="match status" value="1"/>
</dbReference>